<evidence type="ECO:0000313" key="1">
    <source>
        <dbReference type="EMBL" id="MBT1697316.1"/>
    </source>
</evidence>
<dbReference type="Proteomes" id="UP001319200">
    <property type="component" value="Unassembled WGS sequence"/>
</dbReference>
<dbReference type="EMBL" id="JAHESF010000008">
    <property type="protein sequence ID" value="MBT1697316.1"/>
    <property type="molecule type" value="Genomic_DNA"/>
</dbReference>
<accession>A0AAP2DJ98</accession>
<sequence length="132" mass="14796">METVVLTIRDRTGAGKVTHEMRVPLRTDKVTVQDIIEARVIAEVDAYNAKLPEYFQGLVQPTDAESTLNGYKMKVRKKVDPEKQVYIALDAFQKNAYFVLIDNKQAEALDQEVHVKSSTTVSFLKLTPLVGG</sequence>
<evidence type="ECO:0000313" key="2">
    <source>
        <dbReference type="Proteomes" id="UP001319200"/>
    </source>
</evidence>
<gene>
    <name evidence="1" type="ORF">KK083_10540</name>
</gene>
<organism evidence="1 2">
    <name type="scientific">Chryseosolibacter histidini</name>
    <dbReference type="NCBI Taxonomy" id="2782349"/>
    <lineage>
        <taxon>Bacteria</taxon>
        <taxon>Pseudomonadati</taxon>
        <taxon>Bacteroidota</taxon>
        <taxon>Cytophagia</taxon>
        <taxon>Cytophagales</taxon>
        <taxon>Chryseotaleaceae</taxon>
        <taxon>Chryseosolibacter</taxon>
    </lineage>
</organism>
<proteinExistence type="predicted"/>
<reference evidence="1 2" key="1">
    <citation type="submission" date="2021-05" db="EMBL/GenBank/DDBJ databases">
        <title>A Polyphasic approach of four new species of the genus Ohtaekwangia: Ohtaekwangia histidinii sp. nov., Ohtaekwangia cretensis sp. nov., Ohtaekwangia indiensis sp. nov., Ohtaekwangia reichenbachii sp. nov. from diverse environment.</title>
        <authorList>
            <person name="Octaviana S."/>
        </authorList>
    </citation>
    <scope>NUCLEOTIDE SEQUENCE [LARGE SCALE GENOMIC DNA]</scope>
    <source>
        <strain evidence="1 2">PWU4</strain>
    </source>
</reference>
<comment type="caution">
    <text evidence="1">The sequence shown here is derived from an EMBL/GenBank/DDBJ whole genome shotgun (WGS) entry which is preliminary data.</text>
</comment>
<dbReference type="AlphaFoldDB" id="A0AAP2DJ98"/>
<protein>
    <submittedName>
        <fullName evidence="1">Uncharacterized protein</fullName>
    </submittedName>
</protein>
<name>A0AAP2DJ98_9BACT</name>
<keyword evidence="2" id="KW-1185">Reference proteome</keyword>
<dbReference type="RefSeq" id="WP_254163186.1">
    <property type="nucleotide sequence ID" value="NZ_JAHESF010000008.1"/>
</dbReference>